<dbReference type="FunFam" id="3.40.50.720:FF:000131">
    <property type="entry name" value="Short-chain dehydrogenase/reductase 3"/>
    <property type="match status" value="3"/>
</dbReference>
<name>A0A336MWR5_CULSO</name>
<reference evidence="13" key="2">
    <citation type="submission" date="2018-07" db="EMBL/GenBank/DDBJ databases">
        <authorList>
            <person name="Quirk P.G."/>
            <person name="Krulwich T.A."/>
        </authorList>
    </citation>
    <scope>NUCLEOTIDE SEQUENCE</scope>
</reference>
<keyword evidence="4" id="KW-0521">NADP</keyword>
<protein>
    <recommendedName>
        <fullName evidence="10">Short-chain dehydrogenase/reductase 3</fullName>
    </recommendedName>
    <alternativeName>
        <fullName evidence="11">Retinal short-chain dehydrogenase/reductase 1</fullName>
    </alternativeName>
</protein>
<evidence type="ECO:0000256" key="2">
    <source>
        <dbReference type="ARBA" id="ARBA00006484"/>
    </source>
</evidence>
<evidence type="ECO:0000313" key="13">
    <source>
        <dbReference type="EMBL" id="SSX34590.1"/>
    </source>
</evidence>
<evidence type="ECO:0000313" key="12">
    <source>
        <dbReference type="EMBL" id="SSX15215.1"/>
    </source>
</evidence>
<dbReference type="EMBL" id="UFQT01003109">
    <property type="protein sequence ID" value="SSX34590.1"/>
    <property type="molecule type" value="Genomic_DNA"/>
</dbReference>
<dbReference type="EMBL" id="UFQS01003109">
    <property type="protein sequence ID" value="SSX15215.1"/>
    <property type="molecule type" value="Genomic_DNA"/>
</dbReference>
<evidence type="ECO:0000256" key="4">
    <source>
        <dbReference type="ARBA" id="ARBA00022857"/>
    </source>
</evidence>
<keyword evidence="5" id="KW-1133">Transmembrane helix</keyword>
<evidence type="ECO:0000256" key="10">
    <source>
        <dbReference type="ARBA" id="ARBA00068717"/>
    </source>
</evidence>
<dbReference type="PANTHER" id="PTHR24322:SF748">
    <property type="entry name" value="FI23927P1-RELATED"/>
    <property type="match status" value="1"/>
</dbReference>
<dbReference type="InterPro" id="IPR020904">
    <property type="entry name" value="Sc_DH/Rdtase_CS"/>
</dbReference>
<evidence type="ECO:0000256" key="6">
    <source>
        <dbReference type="ARBA" id="ARBA00023002"/>
    </source>
</evidence>
<gene>
    <name evidence="13" type="primary">CSON008244</name>
</gene>
<dbReference type="AlphaFoldDB" id="A0A336MWR5"/>
<evidence type="ECO:0000256" key="11">
    <source>
        <dbReference type="ARBA" id="ARBA00082544"/>
    </source>
</evidence>
<dbReference type="PANTHER" id="PTHR24322">
    <property type="entry name" value="PKSB"/>
    <property type="match status" value="1"/>
</dbReference>
<dbReference type="GO" id="GO:0016020">
    <property type="term" value="C:membrane"/>
    <property type="evidence" value="ECO:0007669"/>
    <property type="project" value="UniProtKB-SubCell"/>
</dbReference>
<dbReference type="PROSITE" id="PS00061">
    <property type="entry name" value="ADH_SHORT"/>
    <property type="match status" value="3"/>
</dbReference>
<comment type="subcellular location">
    <subcellularLocation>
        <location evidence="1">Membrane</location>
        <topology evidence="1">Multi-pass membrane protein</topology>
    </subcellularLocation>
</comment>
<dbReference type="GO" id="GO:0052650">
    <property type="term" value="F:all-trans-retinol dehydrogenase (NADP+) activity"/>
    <property type="evidence" value="ECO:0007669"/>
    <property type="project" value="UniProtKB-ARBA"/>
</dbReference>
<keyword evidence="6" id="KW-0560">Oxidoreductase</keyword>
<dbReference type="Gene3D" id="3.40.50.720">
    <property type="entry name" value="NAD(P)-binding Rossmann-like Domain"/>
    <property type="match status" value="4"/>
</dbReference>
<dbReference type="SUPFAM" id="SSF51735">
    <property type="entry name" value="NAD(P)-binding Rossmann-fold domains"/>
    <property type="match status" value="4"/>
</dbReference>
<comment type="function">
    <text evidence="9">Catalyzes the reduction of all-trans-retinal to all-trans-retinol in the presence of NADPH.</text>
</comment>
<evidence type="ECO:0000256" key="1">
    <source>
        <dbReference type="ARBA" id="ARBA00004141"/>
    </source>
</evidence>
<organism evidence="13">
    <name type="scientific">Culicoides sonorensis</name>
    <name type="common">Biting midge</name>
    <dbReference type="NCBI Taxonomy" id="179676"/>
    <lineage>
        <taxon>Eukaryota</taxon>
        <taxon>Metazoa</taxon>
        <taxon>Ecdysozoa</taxon>
        <taxon>Arthropoda</taxon>
        <taxon>Hexapoda</taxon>
        <taxon>Insecta</taxon>
        <taxon>Pterygota</taxon>
        <taxon>Neoptera</taxon>
        <taxon>Endopterygota</taxon>
        <taxon>Diptera</taxon>
        <taxon>Nematocera</taxon>
        <taxon>Chironomoidea</taxon>
        <taxon>Ceratopogonidae</taxon>
        <taxon>Ceratopogoninae</taxon>
        <taxon>Culicoides</taxon>
        <taxon>Monoculicoides</taxon>
    </lineage>
</organism>
<reference evidence="12" key="1">
    <citation type="submission" date="2018-04" db="EMBL/GenBank/DDBJ databases">
        <authorList>
            <person name="Go L.Y."/>
            <person name="Mitchell J.A."/>
        </authorList>
    </citation>
    <scope>NUCLEOTIDE SEQUENCE</scope>
    <source>
        <tissue evidence="12">Whole organism</tissue>
    </source>
</reference>
<dbReference type="VEuPathDB" id="VectorBase:CSON008244"/>
<evidence type="ECO:0000256" key="5">
    <source>
        <dbReference type="ARBA" id="ARBA00022989"/>
    </source>
</evidence>
<proteinExistence type="inferred from homology"/>
<dbReference type="GO" id="GO:0005811">
    <property type="term" value="C:lipid droplet"/>
    <property type="evidence" value="ECO:0007669"/>
    <property type="project" value="TreeGrafter"/>
</dbReference>
<evidence type="ECO:0000256" key="8">
    <source>
        <dbReference type="ARBA" id="ARBA00023136"/>
    </source>
</evidence>
<dbReference type="PRINTS" id="PR00081">
    <property type="entry name" value="GDHRDH"/>
</dbReference>
<dbReference type="Pfam" id="PF00106">
    <property type="entry name" value="adh_short"/>
    <property type="match status" value="4"/>
</dbReference>
<accession>A0A336MWR5</accession>
<keyword evidence="8" id="KW-0472">Membrane</keyword>
<keyword evidence="7" id="KW-0443">Lipid metabolism</keyword>
<sequence>MIDVNVMSLVWTTRVFLQDFIEQKRGHIVTISSIAGLFGAPDLHLYTTTKFAVRGFMESTRKVAKRVIEGIKFNERIVTIPSIAYIFGYKIQIPMILYKMYIRHMTRLGRIRDEKFLAESRKEESRMWIDMALLLPNFVILIIRSIIEFFIPKPFKDVRGQLALITGGANGIGRQIAINLAKQGCKIAIVDIDYDGAKKTANELTTSLGVKAKAFKADVSKSEDIEKLKLEVKHDMGVVDILINNAGVFFCKSPEEETPSNLQKMIDINLMANFWTTRCFLQDMIDQKRGHIVSISSFAGLVGIPSCICYTASKFGVRGFMEGLTIDLHYRKLGEFIKTTTIFPYFVDTNPGIKVRVIDQCEHKIMYDPIMVGSRIVEGILRNEEVITFPKMTYFFCYLFTSQEEERRRDEALLAASRGEEFRMWIDLTKTFFKAFLLLLKTIYEFFVPRKFKDVSGQVAFITGAAKGLGKEIAINLAKKKCNIAVVDIDFENAKKTAEELKELGVKAKAFKADVSKAEEIDALKGPVEESLGPVDIVINNAGVFFTKNIEDETPENLQRMININLMSSFWTIRTFLQGMVDRQRGHIAAVSSFAGLNGLPQAVCYTASKFGLRGLIEGLSIDLHHRNINCINTTCIFPYFIDTNPAIKEIVKEGTYRKVILDPIKSGKTIVEGILRNEEIVTLPRNTYYLSYLLSFPMGLKKMCNKIITVDGYKDNSRIRDTNKIHKKMSTSQEEERRRDEALLAASRGEEFRMWIDLTKTFFKAFLLLLKTIYEFFVPRKFKDVSGQVAFITGAAKGLGKEIAINLAKKKCNIAVVDIDFENAKKTAEELKNLGVKAKAFKADVSKAEEIDALKGPVEESLGPVDIVINNAGVFFTKNIEDETPENLQRMININLMSSFWTIRTFLQGMIDRQRGHIAAVSSFAGLNGLPQAVCYTASKFGLRGLIEGLSIDLHHRNINCINTTCIFPYFIDTNPAIKEIVKEGTYRKVILDPIKSGKTIVEGILRNEEIVTLPRNTYYLSYLLSFPMGLKKMCNKTITVDGYRGTLNKQKN</sequence>
<dbReference type="InterPro" id="IPR002347">
    <property type="entry name" value="SDR_fam"/>
</dbReference>
<dbReference type="InterPro" id="IPR036291">
    <property type="entry name" value="NAD(P)-bd_dom_sf"/>
</dbReference>
<evidence type="ECO:0000256" key="3">
    <source>
        <dbReference type="ARBA" id="ARBA00022692"/>
    </source>
</evidence>
<evidence type="ECO:0000256" key="9">
    <source>
        <dbReference type="ARBA" id="ARBA00059620"/>
    </source>
</evidence>
<dbReference type="PRINTS" id="PR00080">
    <property type="entry name" value="SDRFAMILY"/>
</dbReference>
<comment type="similarity">
    <text evidence="2">Belongs to the short-chain dehydrogenases/reductases (SDR) family.</text>
</comment>
<evidence type="ECO:0000256" key="7">
    <source>
        <dbReference type="ARBA" id="ARBA00023098"/>
    </source>
</evidence>
<keyword evidence="3" id="KW-0812">Transmembrane</keyword>